<evidence type="ECO:0000256" key="2">
    <source>
        <dbReference type="ARBA" id="ARBA00022679"/>
    </source>
</evidence>
<dbReference type="PROSITE" id="PS00101">
    <property type="entry name" value="HEXAPEP_TRANSFERASES"/>
    <property type="match status" value="1"/>
</dbReference>
<dbReference type="OrthoDB" id="25818at2759"/>
<keyword evidence="2" id="KW-0808">Transferase</keyword>
<dbReference type="EMBL" id="JAEPRA010000003">
    <property type="protein sequence ID" value="KAG2187800.1"/>
    <property type="molecule type" value="Genomic_DNA"/>
</dbReference>
<comment type="caution">
    <text evidence="3">The sequence shown here is derived from an EMBL/GenBank/DDBJ whole genome shotgun (WGS) entry which is preliminary data.</text>
</comment>
<evidence type="ECO:0008006" key="5">
    <source>
        <dbReference type="Google" id="ProtNLM"/>
    </source>
</evidence>
<sequence>MFGPNVQVYTATHPVDAVERCSGVEYAKEITIGNMCWIGGGAILCPGVKIGDRSVVAAGAVVTKDVPSDVVVGGNPAKIIKHLKPSAENEPK</sequence>
<gene>
    <name evidence="3" type="ORF">INT44_005490</name>
</gene>
<name>A0A8H7Q9H9_9FUNG</name>
<dbReference type="SUPFAM" id="SSF51161">
    <property type="entry name" value="Trimeric LpxA-like enzymes"/>
    <property type="match status" value="1"/>
</dbReference>
<accession>A0A8H7Q9H9</accession>
<dbReference type="GO" id="GO:0005829">
    <property type="term" value="C:cytosol"/>
    <property type="evidence" value="ECO:0007669"/>
    <property type="project" value="TreeGrafter"/>
</dbReference>
<dbReference type="Pfam" id="PF00132">
    <property type="entry name" value="Hexapep"/>
    <property type="match status" value="1"/>
</dbReference>
<comment type="similarity">
    <text evidence="1">Belongs to the transferase hexapeptide repeat family.</text>
</comment>
<dbReference type="AlphaFoldDB" id="A0A8H7Q9H9"/>
<evidence type="ECO:0000313" key="3">
    <source>
        <dbReference type="EMBL" id="KAG2187800.1"/>
    </source>
</evidence>
<dbReference type="Gene3D" id="2.160.10.10">
    <property type="entry name" value="Hexapeptide repeat proteins"/>
    <property type="match status" value="1"/>
</dbReference>
<reference evidence="3" key="1">
    <citation type="submission" date="2020-12" db="EMBL/GenBank/DDBJ databases">
        <title>Metabolic potential, ecology and presence of endohyphal bacteria is reflected in genomic diversity of Mucoromycotina.</title>
        <authorList>
            <person name="Muszewska A."/>
            <person name="Okrasinska A."/>
            <person name="Steczkiewicz K."/>
            <person name="Drgas O."/>
            <person name="Orlowska M."/>
            <person name="Perlinska-Lenart U."/>
            <person name="Aleksandrzak-Piekarczyk T."/>
            <person name="Szatraj K."/>
            <person name="Zielenkiewicz U."/>
            <person name="Pilsyk S."/>
            <person name="Malc E."/>
            <person name="Mieczkowski P."/>
            <person name="Kruszewska J.S."/>
            <person name="Biernat P."/>
            <person name="Pawlowska J."/>
        </authorList>
    </citation>
    <scope>NUCLEOTIDE SEQUENCE</scope>
    <source>
        <strain evidence="3">WA0000051536</strain>
    </source>
</reference>
<dbReference type="PANTHER" id="PTHR23416">
    <property type="entry name" value="SIALIC ACID SYNTHASE-RELATED"/>
    <property type="match status" value="1"/>
</dbReference>
<dbReference type="GO" id="GO:0008374">
    <property type="term" value="F:O-acyltransferase activity"/>
    <property type="evidence" value="ECO:0007669"/>
    <property type="project" value="TreeGrafter"/>
</dbReference>
<organism evidence="3 4">
    <name type="scientific">Umbelopsis vinacea</name>
    <dbReference type="NCBI Taxonomy" id="44442"/>
    <lineage>
        <taxon>Eukaryota</taxon>
        <taxon>Fungi</taxon>
        <taxon>Fungi incertae sedis</taxon>
        <taxon>Mucoromycota</taxon>
        <taxon>Mucoromycotina</taxon>
        <taxon>Umbelopsidomycetes</taxon>
        <taxon>Umbelopsidales</taxon>
        <taxon>Umbelopsidaceae</taxon>
        <taxon>Umbelopsis</taxon>
    </lineage>
</organism>
<dbReference type="InterPro" id="IPR011004">
    <property type="entry name" value="Trimer_LpxA-like_sf"/>
</dbReference>
<evidence type="ECO:0000256" key="1">
    <source>
        <dbReference type="ARBA" id="ARBA00007274"/>
    </source>
</evidence>
<dbReference type="InterPro" id="IPR051159">
    <property type="entry name" value="Hexapeptide_acetyltransf"/>
</dbReference>
<dbReference type="InterPro" id="IPR018357">
    <property type="entry name" value="Hexapep_transf_CS"/>
</dbReference>
<proteinExistence type="inferred from homology"/>
<dbReference type="InterPro" id="IPR001451">
    <property type="entry name" value="Hexapep"/>
</dbReference>
<keyword evidence="4" id="KW-1185">Reference proteome</keyword>
<dbReference type="Proteomes" id="UP000612746">
    <property type="component" value="Unassembled WGS sequence"/>
</dbReference>
<protein>
    <recommendedName>
        <fullName evidence="5">Maltose O-acetyltransferase</fullName>
    </recommendedName>
</protein>
<dbReference type="PANTHER" id="PTHR23416:SF23">
    <property type="entry name" value="ACETYLTRANSFERASE C18B11.09C-RELATED"/>
    <property type="match status" value="1"/>
</dbReference>
<evidence type="ECO:0000313" key="4">
    <source>
        <dbReference type="Proteomes" id="UP000612746"/>
    </source>
</evidence>